<keyword evidence="4" id="KW-0520">NAD</keyword>
<keyword evidence="3 10" id="KW-0560">Oxidoreductase</keyword>
<dbReference type="RefSeq" id="WP_307409960.1">
    <property type="nucleotide sequence ID" value="NZ_JAUSUR010000006.1"/>
</dbReference>
<comment type="catalytic activity">
    <reaction evidence="8">
        <text>glycerol + NAD(+) = dihydroxyacetone + NADH + H(+)</text>
        <dbReference type="Rhea" id="RHEA:13769"/>
        <dbReference type="ChEBI" id="CHEBI:15378"/>
        <dbReference type="ChEBI" id="CHEBI:16016"/>
        <dbReference type="ChEBI" id="CHEBI:17754"/>
        <dbReference type="ChEBI" id="CHEBI:57540"/>
        <dbReference type="ChEBI" id="CHEBI:57945"/>
        <dbReference type="EC" id="1.1.1.6"/>
    </reaction>
</comment>
<comment type="similarity">
    <text evidence="1">Belongs to the iron-containing alcohol dehydrogenase family.</text>
</comment>
<dbReference type="NCBIfam" id="NF006941">
    <property type="entry name" value="PRK09423.1"/>
    <property type="match status" value="1"/>
</dbReference>
<gene>
    <name evidence="10" type="ORF">J2S15_003139</name>
</gene>
<evidence type="ECO:0000256" key="3">
    <source>
        <dbReference type="ARBA" id="ARBA00023002"/>
    </source>
</evidence>
<keyword evidence="11" id="KW-1185">Reference proteome</keyword>
<comment type="caution">
    <text evidence="10">The sequence shown here is derived from an EMBL/GenBank/DDBJ whole genome shotgun (WGS) entry which is preliminary data.</text>
</comment>
<dbReference type="Proteomes" id="UP001230220">
    <property type="component" value="Unassembled WGS sequence"/>
</dbReference>
<evidence type="ECO:0000256" key="4">
    <source>
        <dbReference type="ARBA" id="ARBA00023027"/>
    </source>
</evidence>
<dbReference type="Gene3D" id="3.40.50.1970">
    <property type="match status" value="1"/>
</dbReference>
<reference evidence="10 11" key="1">
    <citation type="submission" date="2023-07" db="EMBL/GenBank/DDBJ databases">
        <title>Genomic Encyclopedia of Type Strains, Phase IV (KMG-IV): sequencing the most valuable type-strain genomes for metagenomic binning, comparative biology and taxonomic classification.</title>
        <authorList>
            <person name="Goeker M."/>
        </authorList>
    </citation>
    <scope>NUCLEOTIDE SEQUENCE [LARGE SCALE GENOMIC DNA]</scope>
    <source>
        <strain evidence="10 11">DSM 16784</strain>
    </source>
</reference>
<organism evidence="10 11">
    <name type="scientific">Breznakia pachnodae</name>
    <dbReference type="NCBI Taxonomy" id="265178"/>
    <lineage>
        <taxon>Bacteria</taxon>
        <taxon>Bacillati</taxon>
        <taxon>Bacillota</taxon>
        <taxon>Erysipelotrichia</taxon>
        <taxon>Erysipelotrichales</taxon>
        <taxon>Erysipelotrichaceae</taxon>
        <taxon>Breznakia</taxon>
    </lineage>
</organism>
<proteinExistence type="inferred from homology"/>
<dbReference type="Gene3D" id="1.20.1090.10">
    <property type="entry name" value="Dehydroquinate synthase-like - alpha domain"/>
    <property type="match status" value="1"/>
</dbReference>
<dbReference type="PROSITE" id="PS00913">
    <property type="entry name" value="ADH_IRON_1"/>
    <property type="match status" value="1"/>
</dbReference>
<evidence type="ECO:0000313" key="11">
    <source>
        <dbReference type="Proteomes" id="UP001230220"/>
    </source>
</evidence>
<dbReference type="EMBL" id="JAUSUR010000006">
    <property type="protein sequence ID" value="MDQ0362385.1"/>
    <property type="molecule type" value="Genomic_DNA"/>
</dbReference>
<dbReference type="CDD" id="cd08170">
    <property type="entry name" value="GlyDH"/>
    <property type="match status" value="1"/>
</dbReference>
<evidence type="ECO:0000256" key="1">
    <source>
        <dbReference type="ARBA" id="ARBA00007358"/>
    </source>
</evidence>
<dbReference type="InterPro" id="IPR001670">
    <property type="entry name" value="ADH_Fe/GldA"/>
</dbReference>
<dbReference type="InterPro" id="IPR016205">
    <property type="entry name" value="Glycerol_DH"/>
</dbReference>
<evidence type="ECO:0000256" key="8">
    <source>
        <dbReference type="ARBA" id="ARBA00049006"/>
    </source>
</evidence>
<dbReference type="PIRSF" id="PIRSF000112">
    <property type="entry name" value="Glycerol_dehydrogenase"/>
    <property type="match status" value="1"/>
</dbReference>
<dbReference type="SUPFAM" id="SSF56796">
    <property type="entry name" value="Dehydroquinate synthase-like"/>
    <property type="match status" value="1"/>
</dbReference>
<evidence type="ECO:0000256" key="7">
    <source>
        <dbReference type="ARBA" id="ARBA00040132"/>
    </source>
</evidence>
<accession>A0ABU0E6G1</accession>
<sequence length="360" mass="39779">MDKILKAPMRYIQGRGILHHLSDYINPGYVRIVIIADDFVIQNMKNQLLHSFDDEEIILLSVPNVCSKKKLNELIKDYTINVLDLIVGIGGGKTMDVAKGLSYYTDSDVIVVPTVASTDAPCSSIAVLYHDDLTFDSYLHLKRSLSAVLVDEDVIVKAPLRLFIAGIGDALSTYIEARACYEAKKTTDAGGTVTYSALMIAKACYESVMEYALSAVDDVKYGIVSDAVENIIETNILLSGIGFESGGLSIAHTLHNALTKVKSNKQNMHGEVVAYATLVQLACEGNKQMFEEVYQLCTQIGLPTTLQALGIEMNKETMKLVEDECFEKLTNIHNVPYEMDMDKLENAIRFVESCKEANHE</sequence>
<comment type="pathway">
    <text evidence="5">Polyol metabolism; glycerol fermentation; glycerone phosphate from glycerol (oxidative route): step 1/2.</text>
</comment>
<evidence type="ECO:0000313" key="10">
    <source>
        <dbReference type="EMBL" id="MDQ0362385.1"/>
    </source>
</evidence>
<dbReference type="Pfam" id="PF00465">
    <property type="entry name" value="Fe-ADH"/>
    <property type="match status" value="1"/>
</dbReference>
<protein>
    <recommendedName>
        <fullName evidence="7">Glycerol dehydrogenase</fullName>
        <ecNumber evidence="6">1.1.1.6</ecNumber>
    </recommendedName>
</protein>
<evidence type="ECO:0000259" key="9">
    <source>
        <dbReference type="Pfam" id="PF00465"/>
    </source>
</evidence>
<dbReference type="PANTHER" id="PTHR43616">
    <property type="entry name" value="GLYCEROL DEHYDROGENASE"/>
    <property type="match status" value="1"/>
</dbReference>
<evidence type="ECO:0000256" key="2">
    <source>
        <dbReference type="ARBA" id="ARBA00022723"/>
    </source>
</evidence>
<dbReference type="InterPro" id="IPR018211">
    <property type="entry name" value="ADH_Fe_CS"/>
</dbReference>
<dbReference type="PANTHER" id="PTHR43616:SF5">
    <property type="entry name" value="GLYCEROL DEHYDROGENASE 1"/>
    <property type="match status" value="1"/>
</dbReference>
<evidence type="ECO:0000256" key="6">
    <source>
        <dbReference type="ARBA" id="ARBA00039147"/>
    </source>
</evidence>
<name>A0ABU0E6G1_9FIRM</name>
<keyword evidence="2" id="KW-0479">Metal-binding</keyword>
<evidence type="ECO:0000256" key="5">
    <source>
        <dbReference type="ARBA" id="ARBA00037918"/>
    </source>
</evidence>
<feature type="domain" description="Alcohol dehydrogenase iron-type/glycerol dehydrogenase GldA" evidence="9">
    <location>
        <begin position="8"/>
        <end position="151"/>
    </location>
</feature>
<dbReference type="EC" id="1.1.1.6" evidence="6"/>
<dbReference type="GO" id="GO:0008888">
    <property type="term" value="F:glycerol dehydrogenase (NAD+) activity"/>
    <property type="evidence" value="ECO:0007669"/>
    <property type="project" value="UniProtKB-EC"/>
</dbReference>